<comment type="caution">
    <text evidence="1">The sequence shown here is derived from an EMBL/GenBank/DDBJ whole genome shotgun (WGS) entry which is preliminary data.</text>
</comment>
<evidence type="ECO:0000313" key="2">
    <source>
        <dbReference type="Proteomes" id="UP001224890"/>
    </source>
</evidence>
<dbReference type="GeneID" id="85459686"/>
<organism evidence="1 2">
    <name type="scientific">Colletotrichum godetiae</name>
    <dbReference type="NCBI Taxonomy" id="1209918"/>
    <lineage>
        <taxon>Eukaryota</taxon>
        <taxon>Fungi</taxon>
        <taxon>Dikarya</taxon>
        <taxon>Ascomycota</taxon>
        <taxon>Pezizomycotina</taxon>
        <taxon>Sordariomycetes</taxon>
        <taxon>Hypocreomycetidae</taxon>
        <taxon>Glomerellales</taxon>
        <taxon>Glomerellaceae</taxon>
        <taxon>Colletotrichum</taxon>
        <taxon>Colletotrichum acutatum species complex</taxon>
    </lineage>
</organism>
<dbReference type="EMBL" id="JAHMHR010000026">
    <property type="protein sequence ID" value="KAK1674307.1"/>
    <property type="molecule type" value="Genomic_DNA"/>
</dbReference>
<reference evidence="1" key="1">
    <citation type="submission" date="2021-06" db="EMBL/GenBank/DDBJ databases">
        <title>Comparative genomics, transcriptomics and evolutionary studies reveal genomic signatures of adaptation to plant cell wall in hemibiotrophic fungi.</title>
        <authorList>
            <consortium name="DOE Joint Genome Institute"/>
            <person name="Baroncelli R."/>
            <person name="Diaz J.F."/>
            <person name="Benocci T."/>
            <person name="Peng M."/>
            <person name="Battaglia E."/>
            <person name="Haridas S."/>
            <person name="Andreopoulos W."/>
            <person name="Labutti K."/>
            <person name="Pangilinan J."/>
            <person name="Floch G.L."/>
            <person name="Makela M.R."/>
            <person name="Henrissat B."/>
            <person name="Grigoriev I.V."/>
            <person name="Crouch J.A."/>
            <person name="De Vries R.P."/>
            <person name="Sukno S.A."/>
            <person name="Thon M.R."/>
        </authorList>
    </citation>
    <scope>NUCLEOTIDE SEQUENCE</scope>
    <source>
        <strain evidence="1">CBS 193.32</strain>
    </source>
</reference>
<name>A0AAJ0AI39_9PEZI</name>
<evidence type="ECO:0000313" key="1">
    <source>
        <dbReference type="EMBL" id="KAK1674307.1"/>
    </source>
</evidence>
<keyword evidence="2" id="KW-1185">Reference proteome</keyword>
<accession>A0AAJ0AI39</accession>
<dbReference type="AlphaFoldDB" id="A0AAJ0AI39"/>
<sequence>MSVRWRRARGLSVNTNITAEQRLFLLRSAMDTRAGEARGCLRRLGVVELYLMGTAGARLRVAGC</sequence>
<protein>
    <submittedName>
        <fullName evidence="1">Uncharacterized protein</fullName>
    </submittedName>
</protein>
<dbReference type="RefSeq" id="XP_060428310.1">
    <property type="nucleotide sequence ID" value="XM_060575160.1"/>
</dbReference>
<dbReference type="Proteomes" id="UP001224890">
    <property type="component" value="Unassembled WGS sequence"/>
</dbReference>
<proteinExistence type="predicted"/>
<gene>
    <name evidence="1" type="ORF">BDP55DRAFT_667231</name>
</gene>